<dbReference type="CDD" id="cd02440">
    <property type="entry name" value="AdoMet_MTases"/>
    <property type="match status" value="1"/>
</dbReference>
<evidence type="ECO:0000313" key="8">
    <source>
        <dbReference type="EMBL" id="HGV98022.1"/>
    </source>
</evidence>
<keyword evidence="4 7" id="KW-0489">Methyltransferase</keyword>
<dbReference type="SUPFAM" id="SSF53335">
    <property type="entry name" value="S-adenosyl-L-methionine-dependent methyltransferases"/>
    <property type="match status" value="1"/>
</dbReference>
<dbReference type="GO" id="GO:0032259">
    <property type="term" value="P:methylation"/>
    <property type="evidence" value="ECO:0007669"/>
    <property type="project" value="UniProtKB-KW"/>
</dbReference>
<keyword evidence="5 7" id="KW-0808">Transferase</keyword>
<dbReference type="InterPro" id="IPR029063">
    <property type="entry name" value="SAM-dependent_MTases_sf"/>
</dbReference>
<protein>
    <recommendedName>
        <fullName evidence="7">Protein-L-isoaspartate O-methyltransferase</fullName>
        <ecNumber evidence="7">2.1.1.77</ecNumber>
    </recommendedName>
    <alternativeName>
        <fullName evidence="7">L-isoaspartyl protein carboxyl methyltransferase</fullName>
    </alternativeName>
    <alternativeName>
        <fullName evidence="7">Protein L-isoaspartyl methyltransferase</fullName>
    </alternativeName>
    <alternativeName>
        <fullName evidence="7">Protein-beta-aspartate methyltransferase</fullName>
        <shortName evidence="7">PIMT</shortName>
    </alternativeName>
</protein>
<dbReference type="Gene3D" id="3.40.50.150">
    <property type="entry name" value="Vaccinia Virus protein VP39"/>
    <property type="match status" value="1"/>
</dbReference>
<comment type="function">
    <text evidence="7">Catalyzes the methyl esterification of L-isoaspartyl residues in peptides and proteins that result from spontaneous decomposition of normal L-aspartyl and L-asparaginyl residues. It plays a role in the repair and/or degradation of damaged proteins.</text>
</comment>
<gene>
    <name evidence="7" type="primary">pcm</name>
    <name evidence="8" type="ORF">ENV60_06975</name>
</gene>
<dbReference type="InterPro" id="IPR000682">
    <property type="entry name" value="PCMT"/>
</dbReference>
<organism evidence="8">
    <name type="scientific">candidate division WOR-3 bacterium</name>
    <dbReference type="NCBI Taxonomy" id="2052148"/>
    <lineage>
        <taxon>Bacteria</taxon>
        <taxon>Bacteria division WOR-3</taxon>
    </lineage>
</organism>
<name>A0A7C4TE43_UNCW3</name>
<proteinExistence type="inferred from homology"/>
<keyword evidence="6 7" id="KW-0949">S-adenosyl-L-methionine</keyword>
<dbReference type="EC" id="2.1.1.77" evidence="7"/>
<evidence type="ECO:0000256" key="7">
    <source>
        <dbReference type="HAMAP-Rule" id="MF_00090"/>
    </source>
</evidence>
<evidence type="ECO:0000256" key="4">
    <source>
        <dbReference type="ARBA" id="ARBA00022603"/>
    </source>
</evidence>
<comment type="subcellular location">
    <subcellularLocation>
        <location evidence="1 7">Cytoplasm</location>
    </subcellularLocation>
</comment>
<dbReference type="PANTHER" id="PTHR11579">
    <property type="entry name" value="PROTEIN-L-ISOASPARTATE O-METHYLTRANSFERASE"/>
    <property type="match status" value="1"/>
</dbReference>
<keyword evidence="3 7" id="KW-0963">Cytoplasm</keyword>
<evidence type="ECO:0000256" key="2">
    <source>
        <dbReference type="ARBA" id="ARBA00005369"/>
    </source>
</evidence>
<accession>A0A7C4TE43</accession>
<dbReference type="HAMAP" id="MF_00090">
    <property type="entry name" value="PIMT"/>
    <property type="match status" value="1"/>
</dbReference>
<reference evidence="8" key="1">
    <citation type="journal article" date="2020" name="mSystems">
        <title>Genome- and Community-Level Interaction Insights into Carbon Utilization and Element Cycling Functions of Hydrothermarchaeota in Hydrothermal Sediment.</title>
        <authorList>
            <person name="Zhou Z."/>
            <person name="Liu Y."/>
            <person name="Xu W."/>
            <person name="Pan J."/>
            <person name="Luo Z.H."/>
            <person name="Li M."/>
        </authorList>
    </citation>
    <scope>NUCLEOTIDE SEQUENCE [LARGE SCALE GENOMIC DNA]</scope>
    <source>
        <strain evidence="8">SpSt-774</strain>
    </source>
</reference>
<dbReference type="Pfam" id="PF01135">
    <property type="entry name" value="PCMT"/>
    <property type="match status" value="1"/>
</dbReference>
<dbReference type="EMBL" id="DTGZ01000130">
    <property type="protein sequence ID" value="HGV98022.1"/>
    <property type="molecule type" value="Genomic_DNA"/>
</dbReference>
<dbReference type="GO" id="GO:0005737">
    <property type="term" value="C:cytoplasm"/>
    <property type="evidence" value="ECO:0007669"/>
    <property type="project" value="UniProtKB-SubCell"/>
</dbReference>
<dbReference type="NCBIfam" id="NF001453">
    <property type="entry name" value="PRK00312.1"/>
    <property type="match status" value="1"/>
</dbReference>
<dbReference type="GO" id="GO:0030091">
    <property type="term" value="P:protein repair"/>
    <property type="evidence" value="ECO:0007669"/>
    <property type="project" value="UniProtKB-UniRule"/>
</dbReference>
<dbReference type="FunFam" id="3.40.50.150:FF:000010">
    <property type="entry name" value="Protein-L-isoaspartate O-methyltransferase"/>
    <property type="match status" value="1"/>
</dbReference>
<comment type="similarity">
    <text evidence="2 7">Belongs to the methyltransferase superfamily. L-isoaspartyl/D-aspartyl protein methyltransferase family.</text>
</comment>
<sequence length="205" mass="22748">MVAEQIVARGVKDKRVIDAMRRVPRHLFVDKTYYHQAYGDYPLPIGSGQTISQPYMVAIMTELLELKGNETVLEIGTGSGYQTAILALLCERVFTVERISNLSLRARKILSELGFNNINFLVGDGSLGWSDFAPYNGIIVTAGAPDIPGPLIDQLAEKGRLVIPIGSEYFQTLNVIKKQKGSILRKELFECTFVPLLGKEGWEES</sequence>
<dbReference type="PROSITE" id="PS01279">
    <property type="entry name" value="PCMT"/>
    <property type="match status" value="1"/>
</dbReference>
<evidence type="ECO:0000256" key="1">
    <source>
        <dbReference type="ARBA" id="ARBA00004496"/>
    </source>
</evidence>
<dbReference type="NCBIfam" id="TIGR00080">
    <property type="entry name" value="pimt"/>
    <property type="match status" value="1"/>
</dbReference>
<comment type="catalytic activity">
    <reaction evidence="7">
        <text>[protein]-L-isoaspartate + S-adenosyl-L-methionine = [protein]-L-isoaspartate alpha-methyl ester + S-adenosyl-L-homocysteine</text>
        <dbReference type="Rhea" id="RHEA:12705"/>
        <dbReference type="Rhea" id="RHEA-COMP:12143"/>
        <dbReference type="Rhea" id="RHEA-COMP:12144"/>
        <dbReference type="ChEBI" id="CHEBI:57856"/>
        <dbReference type="ChEBI" id="CHEBI:59789"/>
        <dbReference type="ChEBI" id="CHEBI:90596"/>
        <dbReference type="ChEBI" id="CHEBI:90598"/>
        <dbReference type="EC" id="2.1.1.77"/>
    </reaction>
</comment>
<feature type="active site" evidence="7">
    <location>
        <position position="52"/>
    </location>
</feature>
<evidence type="ECO:0000256" key="3">
    <source>
        <dbReference type="ARBA" id="ARBA00022490"/>
    </source>
</evidence>
<evidence type="ECO:0000256" key="5">
    <source>
        <dbReference type="ARBA" id="ARBA00022679"/>
    </source>
</evidence>
<dbReference type="PANTHER" id="PTHR11579:SF0">
    <property type="entry name" value="PROTEIN-L-ISOASPARTATE(D-ASPARTATE) O-METHYLTRANSFERASE"/>
    <property type="match status" value="1"/>
</dbReference>
<evidence type="ECO:0000256" key="6">
    <source>
        <dbReference type="ARBA" id="ARBA00022691"/>
    </source>
</evidence>
<dbReference type="AlphaFoldDB" id="A0A7C4TE43"/>
<dbReference type="GO" id="GO:0004719">
    <property type="term" value="F:protein-L-isoaspartate (D-aspartate) O-methyltransferase activity"/>
    <property type="evidence" value="ECO:0007669"/>
    <property type="project" value="UniProtKB-UniRule"/>
</dbReference>
<comment type="caution">
    <text evidence="8">The sequence shown here is derived from an EMBL/GenBank/DDBJ whole genome shotgun (WGS) entry which is preliminary data.</text>
</comment>